<accession>A0A0P1B5Q0</accession>
<evidence type="ECO:0000313" key="2">
    <source>
        <dbReference type="Proteomes" id="UP000054928"/>
    </source>
</evidence>
<dbReference type="AlphaFoldDB" id="A0A0P1B5Q0"/>
<evidence type="ECO:0000313" key="1">
    <source>
        <dbReference type="EMBL" id="CEG49537.1"/>
    </source>
</evidence>
<dbReference type="EMBL" id="CCYD01003077">
    <property type="protein sequence ID" value="CEG49537.1"/>
    <property type="molecule type" value="Genomic_DNA"/>
</dbReference>
<dbReference type="Proteomes" id="UP000054928">
    <property type="component" value="Unassembled WGS sequence"/>
</dbReference>
<reference evidence="2" key="1">
    <citation type="submission" date="2014-09" db="EMBL/GenBank/DDBJ databases">
        <authorList>
            <person name="Sharma Rahul"/>
            <person name="Thines Marco"/>
        </authorList>
    </citation>
    <scope>NUCLEOTIDE SEQUENCE [LARGE SCALE GENOMIC DNA]</scope>
</reference>
<protein>
    <submittedName>
        <fullName evidence="1">Uncharacterized protein</fullName>
    </submittedName>
</protein>
<dbReference type="RefSeq" id="XP_024585906.1">
    <property type="nucleotide sequence ID" value="XM_024720737.1"/>
</dbReference>
<dbReference type="GeneID" id="36402350"/>
<proteinExistence type="predicted"/>
<keyword evidence="2" id="KW-1185">Reference proteome</keyword>
<name>A0A0P1B5Q0_PLAHL</name>
<organism evidence="1 2">
    <name type="scientific">Plasmopara halstedii</name>
    <name type="common">Downy mildew of sunflower</name>
    <dbReference type="NCBI Taxonomy" id="4781"/>
    <lineage>
        <taxon>Eukaryota</taxon>
        <taxon>Sar</taxon>
        <taxon>Stramenopiles</taxon>
        <taxon>Oomycota</taxon>
        <taxon>Peronosporomycetes</taxon>
        <taxon>Peronosporales</taxon>
        <taxon>Peronosporaceae</taxon>
        <taxon>Plasmopara</taxon>
    </lineage>
</organism>
<sequence>MKTIKARIGDEILPIRIRICFRTVPSLCGQSRAMNIGISYDRGVLKIVNHVKSKLRRVWNTKTAKKYSESMIKLSIALICLSFSAPDQIWRATYRSRMLDNTVDRRLPSSKNRTLWTQGRIIGNVVSVRAAIKSDLGIFSPATKITNCCTWGYVGAGENKTACSAAELGHERRRRKRKRLNWTSSATKFSGRRLYAVLYRRLMTEVQGN</sequence>